<comment type="caution">
    <text evidence="1">The sequence shown here is derived from an EMBL/GenBank/DDBJ whole genome shotgun (WGS) entry which is preliminary data.</text>
</comment>
<name>A0A955IAV3_9BACT</name>
<accession>A0A955IAV3</accession>
<dbReference type="Proteomes" id="UP000775877">
    <property type="component" value="Unassembled WGS sequence"/>
</dbReference>
<dbReference type="AlphaFoldDB" id="A0A955IAV3"/>
<reference evidence="1" key="1">
    <citation type="submission" date="2020-04" db="EMBL/GenBank/DDBJ databases">
        <authorList>
            <person name="Zhang T."/>
        </authorList>
    </citation>
    <scope>NUCLEOTIDE SEQUENCE</scope>
    <source>
        <strain evidence="1">HKST-UBA13</strain>
    </source>
</reference>
<proteinExistence type="predicted"/>
<organism evidence="1 2">
    <name type="scientific">Candidatus Dojkabacteria bacterium</name>
    <dbReference type="NCBI Taxonomy" id="2099670"/>
    <lineage>
        <taxon>Bacteria</taxon>
        <taxon>Candidatus Dojkabacteria</taxon>
    </lineage>
</organism>
<evidence type="ECO:0000313" key="2">
    <source>
        <dbReference type="Proteomes" id="UP000775877"/>
    </source>
</evidence>
<protein>
    <submittedName>
        <fullName evidence="1">Uncharacterized protein</fullName>
    </submittedName>
</protein>
<dbReference type="EMBL" id="JAGQLJ010000021">
    <property type="protein sequence ID" value="MCA9380847.1"/>
    <property type="molecule type" value="Genomic_DNA"/>
</dbReference>
<gene>
    <name evidence="1" type="ORF">KC678_01140</name>
</gene>
<evidence type="ECO:0000313" key="1">
    <source>
        <dbReference type="EMBL" id="MCA9380847.1"/>
    </source>
</evidence>
<sequence length="136" mass="15229">MDSNGVAELDTLESHEVTIDGLKEFIQMLLPAESDLSFIESLGHYDIEDWSIKLRIGKDAVEKSMVLEITQNGQGALRILALAKTQGLTKGWFEVSIDYISRRYSQSKESIANLIGHSMELIYNVSVINKNGVREI</sequence>
<reference evidence="1" key="2">
    <citation type="journal article" date="2021" name="Microbiome">
        <title>Successional dynamics and alternative stable states in a saline activated sludge microbial community over 9 years.</title>
        <authorList>
            <person name="Wang Y."/>
            <person name="Ye J."/>
            <person name="Ju F."/>
            <person name="Liu L."/>
            <person name="Boyd J.A."/>
            <person name="Deng Y."/>
            <person name="Parks D.H."/>
            <person name="Jiang X."/>
            <person name="Yin X."/>
            <person name="Woodcroft B.J."/>
            <person name="Tyson G.W."/>
            <person name="Hugenholtz P."/>
            <person name="Polz M.F."/>
            <person name="Zhang T."/>
        </authorList>
    </citation>
    <scope>NUCLEOTIDE SEQUENCE</scope>
    <source>
        <strain evidence="1">HKST-UBA13</strain>
    </source>
</reference>